<dbReference type="Pfam" id="PF04715">
    <property type="entry name" value="Anth_synt_I_N"/>
    <property type="match status" value="1"/>
</dbReference>
<dbReference type="Pfam" id="PF00425">
    <property type="entry name" value="Chorismate_bind"/>
    <property type="match status" value="1"/>
</dbReference>
<dbReference type="SUPFAM" id="SSF56322">
    <property type="entry name" value="ADC synthase"/>
    <property type="match status" value="1"/>
</dbReference>
<dbReference type="InterPro" id="IPR015890">
    <property type="entry name" value="Chorismate_C"/>
</dbReference>
<evidence type="ECO:0000259" key="2">
    <source>
        <dbReference type="Pfam" id="PF04715"/>
    </source>
</evidence>
<name>A0ABQ4M3S0_9BACL</name>
<evidence type="ECO:0000313" key="3">
    <source>
        <dbReference type="EMBL" id="GIO69586.1"/>
    </source>
</evidence>
<organism evidence="3 4">
    <name type="scientific">Paenibacillus cookii</name>
    <dbReference type="NCBI Taxonomy" id="157839"/>
    <lineage>
        <taxon>Bacteria</taxon>
        <taxon>Bacillati</taxon>
        <taxon>Bacillota</taxon>
        <taxon>Bacilli</taxon>
        <taxon>Bacillales</taxon>
        <taxon>Paenibacillaceae</taxon>
        <taxon>Paenibacillus</taxon>
    </lineage>
</organism>
<dbReference type="PANTHER" id="PTHR11236:SF41">
    <property type="entry name" value="AMINODEOXYCHORISMATE SYNTHASE COMPONENT 1"/>
    <property type="match status" value="1"/>
</dbReference>
<dbReference type="Gene3D" id="3.60.120.10">
    <property type="entry name" value="Anthranilate synthase"/>
    <property type="match status" value="1"/>
</dbReference>
<feature type="domain" description="Anthranilate synthase component I N-terminal" evidence="2">
    <location>
        <begin position="49"/>
        <end position="179"/>
    </location>
</feature>
<dbReference type="PANTHER" id="PTHR11236">
    <property type="entry name" value="AMINOBENZOATE/ANTHRANILATE SYNTHASE"/>
    <property type="match status" value="1"/>
</dbReference>
<accession>A0ABQ4M3S0</accession>
<proteinExistence type="predicted"/>
<evidence type="ECO:0000313" key="4">
    <source>
        <dbReference type="Proteomes" id="UP000680638"/>
    </source>
</evidence>
<comment type="caution">
    <text evidence="3">The sequence shown here is derived from an EMBL/GenBank/DDBJ whole genome shotgun (WGS) entry which is preliminary data.</text>
</comment>
<dbReference type="InterPro" id="IPR005801">
    <property type="entry name" value="ADC_synthase"/>
</dbReference>
<protein>
    <submittedName>
        <fullName evidence="3">Aminodeoxychorismate synthase, component I</fullName>
    </submittedName>
</protein>
<dbReference type="RefSeq" id="WP_212952165.1">
    <property type="nucleotide sequence ID" value="NZ_BORW01000033.1"/>
</dbReference>
<sequence length="534" mass="59762">MSGESVVTLKHWKRWAEKGYTMLPFVLEADCRGKSSGLPASWSHAWKQASPHSFVLESGKDGRYTYLGLEPASVLRGKGEEARVTCLREGSTACSAASPLEAIKQWMAPYKGPAPEDRADLAADLPPFLGGCVGFLGYDVVRFLEELPATAADHPDLPDYLWMLFDEIWIYDHARQKLFCAVHANIKADTDLGDAYDAAREKAQTMFDRWSRFTVQARGEIEEERLYRQKHVEDGPTELDSGEWPGMESAFTREAFERAVTAIQDYIRQGDVFQVNLSLRQERRLESEPERIYEWLRVLNPSPYMGMLRSPGFSLVSASPELLVKRQGDLIGARPIAGTRRRGHTKAEDEAMAAELLGSEKERAEHVMLVDLERNDIGKVAAYGTVRVPELMTVEQYSHVMHLVSQVEGRLAPGKDAFDVIAALFPGGTITGAPKVRTMEIIEELEPVRRGPYTGSMGWIDYNGNLELNIIIRTLVVLDGIGMIQTGAGVVIDSEPYREYRECHNKAKAVVKAVLLSEKEAAARSQRREEEMRA</sequence>
<feature type="domain" description="Chorismate-utilising enzyme C-terminal" evidence="1">
    <location>
        <begin position="253"/>
        <end position="506"/>
    </location>
</feature>
<reference evidence="3 4" key="1">
    <citation type="submission" date="2021-03" db="EMBL/GenBank/DDBJ databases">
        <title>Antimicrobial resistance genes in bacteria isolated from Japanese honey, and their potential for conferring macrolide and lincosamide resistance in the American foulbrood pathogen Paenibacillus larvae.</title>
        <authorList>
            <person name="Okamoto M."/>
            <person name="Kumagai M."/>
            <person name="Kanamori H."/>
            <person name="Takamatsu D."/>
        </authorList>
    </citation>
    <scope>NUCLEOTIDE SEQUENCE [LARGE SCALE GENOMIC DNA]</scope>
    <source>
        <strain evidence="3 4">J21TS3</strain>
    </source>
</reference>
<dbReference type="EMBL" id="BORW01000033">
    <property type="protein sequence ID" value="GIO69586.1"/>
    <property type="molecule type" value="Genomic_DNA"/>
</dbReference>
<dbReference type="InterPro" id="IPR006805">
    <property type="entry name" value="Anth_synth_I_N"/>
</dbReference>
<dbReference type="InterPro" id="IPR019999">
    <property type="entry name" value="Anth_synth_I-like"/>
</dbReference>
<dbReference type="Proteomes" id="UP000680638">
    <property type="component" value="Unassembled WGS sequence"/>
</dbReference>
<evidence type="ECO:0000259" key="1">
    <source>
        <dbReference type="Pfam" id="PF00425"/>
    </source>
</evidence>
<keyword evidence="4" id="KW-1185">Reference proteome</keyword>
<gene>
    <name evidence="3" type="ORF">J21TS3_44070</name>
</gene>
<dbReference type="PRINTS" id="PR00095">
    <property type="entry name" value="ANTSNTHASEI"/>
</dbReference>